<accession>A0A5B7GBP0</accession>
<feature type="transmembrane region" description="Helical" evidence="1">
    <location>
        <begin position="61"/>
        <end position="81"/>
    </location>
</feature>
<gene>
    <name evidence="2" type="ORF">E2C01_048660</name>
</gene>
<dbReference type="Proteomes" id="UP000324222">
    <property type="component" value="Unassembled WGS sequence"/>
</dbReference>
<evidence type="ECO:0000313" key="2">
    <source>
        <dbReference type="EMBL" id="MPC54735.1"/>
    </source>
</evidence>
<proteinExistence type="predicted"/>
<keyword evidence="3" id="KW-1185">Reference proteome</keyword>
<dbReference type="AlphaFoldDB" id="A0A5B7GBP0"/>
<name>A0A5B7GBP0_PORTR</name>
<protein>
    <submittedName>
        <fullName evidence="2">Uncharacterized protein</fullName>
    </submittedName>
</protein>
<comment type="caution">
    <text evidence="2">The sequence shown here is derived from an EMBL/GenBank/DDBJ whole genome shotgun (WGS) entry which is preliminary data.</text>
</comment>
<organism evidence="2 3">
    <name type="scientific">Portunus trituberculatus</name>
    <name type="common">Swimming crab</name>
    <name type="synonym">Neptunus trituberculatus</name>
    <dbReference type="NCBI Taxonomy" id="210409"/>
    <lineage>
        <taxon>Eukaryota</taxon>
        <taxon>Metazoa</taxon>
        <taxon>Ecdysozoa</taxon>
        <taxon>Arthropoda</taxon>
        <taxon>Crustacea</taxon>
        <taxon>Multicrustacea</taxon>
        <taxon>Malacostraca</taxon>
        <taxon>Eumalacostraca</taxon>
        <taxon>Eucarida</taxon>
        <taxon>Decapoda</taxon>
        <taxon>Pleocyemata</taxon>
        <taxon>Brachyura</taxon>
        <taxon>Eubrachyura</taxon>
        <taxon>Portunoidea</taxon>
        <taxon>Portunidae</taxon>
        <taxon>Portuninae</taxon>
        <taxon>Portunus</taxon>
    </lineage>
</organism>
<dbReference type="EMBL" id="VSRR010012596">
    <property type="protein sequence ID" value="MPC54735.1"/>
    <property type="molecule type" value="Genomic_DNA"/>
</dbReference>
<keyword evidence="1" id="KW-1133">Transmembrane helix</keyword>
<evidence type="ECO:0000313" key="3">
    <source>
        <dbReference type="Proteomes" id="UP000324222"/>
    </source>
</evidence>
<sequence>MLPQLHINLSKFLKELWTKGPNFETPLCSTSSSFSSSSFTTSESPTCSYTVFLWVVYLKSFHPLAAQAILFIVVSILGPIAPPKRIFSVRQ</sequence>
<keyword evidence="1" id="KW-0472">Membrane</keyword>
<evidence type="ECO:0000256" key="1">
    <source>
        <dbReference type="SAM" id="Phobius"/>
    </source>
</evidence>
<reference evidence="2 3" key="1">
    <citation type="submission" date="2019-05" db="EMBL/GenBank/DDBJ databases">
        <title>Another draft genome of Portunus trituberculatus and its Hox gene families provides insights of decapod evolution.</title>
        <authorList>
            <person name="Jeong J.-H."/>
            <person name="Song I."/>
            <person name="Kim S."/>
            <person name="Choi T."/>
            <person name="Kim D."/>
            <person name="Ryu S."/>
            <person name="Kim W."/>
        </authorList>
    </citation>
    <scope>NUCLEOTIDE SEQUENCE [LARGE SCALE GENOMIC DNA]</scope>
    <source>
        <tissue evidence="2">Muscle</tissue>
    </source>
</reference>
<keyword evidence="1" id="KW-0812">Transmembrane</keyword>